<dbReference type="RefSeq" id="XP_055894550.1">
    <property type="nucleotide sequence ID" value="XM_056038575.1"/>
</dbReference>
<proteinExistence type="predicted"/>
<keyword evidence="5" id="KW-0732">Signal</keyword>
<evidence type="ECO:0000256" key="2">
    <source>
        <dbReference type="PROSITE-ProRule" id="PRU00302"/>
    </source>
</evidence>
<dbReference type="InterPro" id="IPR003599">
    <property type="entry name" value="Ig_sub"/>
</dbReference>
<evidence type="ECO:0000259" key="7">
    <source>
        <dbReference type="PROSITE" id="PS50923"/>
    </source>
</evidence>
<dbReference type="PROSITE" id="PS50923">
    <property type="entry name" value="SUSHI"/>
    <property type="match status" value="1"/>
</dbReference>
<dbReference type="Gene3D" id="2.10.70.10">
    <property type="entry name" value="Complement Module, domain 1"/>
    <property type="match status" value="1"/>
</dbReference>
<sequence>MERTLIQIFLALFFSFQVCCSEESEEKCPKYSVPDSTRPLCIQCRLCIPSKGLSIHQSCKEAYPLHINSQGLAWCTSVNFPQPSCPKWEVVNGKINCSNKFSIRSKCSVMCDPGFSVVKKTLVRCTDDLHWDINENSRPWCNRTDPPGQPTINSSIIRTQVHAGSDVTLICKNNTVPVGKVAYFWKFNNKELLNDKHSNTYTIMAAKKDDEGYYRCIIQDQIGNSSISQKYSLEVEGVVESVTSPVIESPQTKYKGLSVESPQTKFKGLSSESPQTKFKGLSSESPQTEFKGLSSESPQTKFKGLSIESHQTEFKGLSIELPQAEFKGLSIAGIIASIVTAVFILGFTLKYKTHIKVWVLSFLPKKKTNGNDNKPSGQNVPLTQDDVENNRQEDGASSKPLKDETSEKIPFVSKYHQSSELVDLQLDTTIPPSVETPYFPEESYTAVDRSQTSKVPCKKDVPCKNCVPCKHLLRQVSNNDQRALTQLLDKKSVVDQIIKFLDQLPDVNRNHPTYRDLGIFLGMNEDSIFNLEFNCQQYKTSPTYQMLRTMKSEGKGFSSFKEFLNQHKCVHLINNIQTAMEQDRL</sequence>
<keyword evidence="1" id="KW-1015">Disulfide bond</keyword>
<name>A0A9W3B511_BIOGL</name>
<reference evidence="9" key="1">
    <citation type="submission" date="2025-08" db="UniProtKB">
        <authorList>
            <consortium name="RefSeq"/>
        </authorList>
    </citation>
    <scope>IDENTIFICATION</scope>
</reference>
<dbReference type="InterPro" id="IPR035976">
    <property type="entry name" value="Sushi/SCR/CCP_sf"/>
</dbReference>
<organism evidence="8 9">
    <name type="scientific">Biomphalaria glabrata</name>
    <name type="common">Bloodfluke planorb</name>
    <name type="synonym">Freshwater snail</name>
    <dbReference type="NCBI Taxonomy" id="6526"/>
    <lineage>
        <taxon>Eukaryota</taxon>
        <taxon>Metazoa</taxon>
        <taxon>Spiralia</taxon>
        <taxon>Lophotrochozoa</taxon>
        <taxon>Mollusca</taxon>
        <taxon>Gastropoda</taxon>
        <taxon>Heterobranchia</taxon>
        <taxon>Euthyneura</taxon>
        <taxon>Panpulmonata</taxon>
        <taxon>Hygrophila</taxon>
        <taxon>Lymnaeoidea</taxon>
        <taxon>Planorbidae</taxon>
        <taxon>Biomphalaria</taxon>
    </lineage>
</organism>
<dbReference type="SMART" id="SM00032">
    <property type="entry name" value="CCP"/>
    <property type="match status" value="1"/>
</dbReference>
<dbReference type="Pfam" id="PF00084">
    <property type="entry name" value="Sushi"/>
    <property type="match status" value="1"/>
</dbReference>
<feature type="chain" id="PRO_5040775405" evidence="5">
    <location>
        <begin position="22"/>
        <end position="585"/>
    </location>
</feature>
<gene>
    <name evidence="9" type="primary">LOC106068133</name>
</gene>
<dbReference type="SMART" id="SM00409">
    <property type="entry name" value="IG"/>
    <property type="match status" value="1"/>
</dbReference>
<dbReference type="Proteomes" id="UP001165740">
    <property type="component" value="Chromosome 8"/>
</dbReference>
<feature type="domain" description="Sushi" evidence="7">
    <location>
        <begin position="83"/>
        <end position="143"/>
    </location>
</feature>
<feature type="signal peptide" evidence="5">
    <location>
        <begin position="1"/>
        <end position="21"/>
    </location>
</feature>
<dbReference type="PROSITE" id="PS50835">
    <property type="entry name" value="IG_LIKE"/>
    <property type="match status" value="1"/>
</dbReference>
<dbReference type="InterPro" id="IPR000436">
    <property type="entry name" value="Sushi_SCR_CCP_dom"/>
</dbReference>
<keyword evidence="4" id="KW-0812">Transmembrane</keyword>
<comment type="caution">
    <text evidence="2">Lacks conserved residue(s) required for the propagation of feature annotation.</text>
</comment>
<evidence type="ECO:0000259" key="6">
    <source>
        <dbReference type="PROSITE" id="PS50835"/>
    </source>
</evidence>
<evidence type="ECO:0000256" key="3">
    <source>
        <dbReference type="SAM" id="MobiDB-lite"/>
    </source>
</evidence>
<evidence type="ECO:0000256" key="1">
    <source>
        <dbReference type="ARBA" id="ARBA00023157"/>
    </source>
</evidence>
<feature type="transmembrane region" description="Helical" evidence="4">
    <location>
        <begin position="328"/>
        <end position="349"/>
    </location>
</feature>
<feature type="compositionally biased region" description="Basic and acidic residues" evidence="3">
    <location>
        <begin position="388"/>
        <end position="406"/>
    </location>
</feature>
<feature type="domain" description="Ig-like" evidence="6">
    <location>
        <begin position="150"/>
        <end position="234"/>
    </location>
</feature>
<keyword evidence="8" id="KW-1185">Reference proteome</keyword>
<accession>A0A9W3B511</accession>
<dbReference type="InterPro" id="IPR036179">
    <property type="entry name" value="Ig-like_dom_sf"/>
</dbReference>
<evidence type="ECO:0000256" key="4">
    <source>
        <dbReference type="SAM" id="Phobius"/>
    </source>
</evidence>
<evidence type="ECO:0000256" key="5">
    <source>
        <dbReference type="SAM" id="SignalP"/>
    </source>
</evidence>
<keyword evidence="4" id="KW-1133">Transmembrane helix</keyword>
<dbReference type="AlphaFoldDB" id="A0A9W3B511"/>
<dbReference type="InterPro" id="IPR007110">
    <property type="entry name" value="Ig-like_dom"/>
</dbReference>
<dbReference type="OrthoDB" id="417046at2759"/>
<evidence type="ECO:0000313" key="9">
    <source>
        <dbReference type="RefSeq" id="XP_055894550.1"/>
    </source>
</evidence>
<dbReference type="InterPro" id="IPR013783">
    <property type="entry name" value="Ig-like_fold"/>
</dbReference>
<protein>
    <submittedName>
        <fullName evidence="9">Uncharacterized protein LOC106068133 isoform X1</fullName>
    </submittedName>
</protein>
<keyword evidence="2" id="KW-0768">Sushi</keyword>
<feature type="region of interest" description="Disordered" evidence="3">
    <location>
        <begin position="265"/>
        <end position="297"/>
    </location>
</feature>
<dbReference type="GeneID" id="106068133"/>
<dbReference type="SUPFAM" id="SSF57535">
    <property type="entry name" value="Complement control module/SCR domain"/>
    <property type="match status" value="1"/>
</dbReference>
<dbReference type="Pfam" id="PF13927">
    <property type="entry name" value="Ig_3"/>
    <property type="match status" value="1"/>
</dbReference>
<dbReference type="CDD" id="cd00033">
    <property type="entry name" value="CCP"/>
    <property type="match status" value="1"/>
</dbReference>
<evidence type="ECO:0000313" key="8">
    <source>
        <dbReference type="Proteomes" id="UP001165740"/>
    </source>
</evidence>
<feature type="compositionally biased region" description="Polar residues" evidence="3">
    <location>
        <begin position="370"/>
        <end position="382"/>
    </location>
</feature>
<dbReference type="SUPFAM" id="SSF48726">
    <property type="entry name" value="Immunoglobulin"/>
    <property type="match status" value="1"/>
</dbReference>
<feature type="region of interest" description="Disordered" evidence="3">
    <location>
        <begin position="368"/>
        <end position="406"/>
    </location>
</feature>
<keyword evidence="4" id="KW-0472">Membrane</keyword>
<dbReference type="Gene3D" id="2.60.40.10">
    <property type="entry name" value="Immunoglobulins"/>
    <property type="match status" value="1"/>
</dbReference>